<comment type="function">
    <text evidence="7">Required for pre-mRNA splicing.</text>
</comment>
<dbReference type="EMBL" id="HBII01014157">
    <property type="protein sequence ID" value="CAE0347090.1"/>
    <property type="molecule type" value="Transcribed_RNA"/>
</dbReference>
<proteinExistence type="inferred from homology"/>
<keyword evidence="6 7" id="KW-0539">Nucleus</keyword>
<sequence>MLMKLSMKQLFGLIKDQNPYTRCVGFLYIRYLCKPELLWHFLSPYMMDEQEFVPTPSTGETITIGEFVERLLADQNFYATILPRIPAQIDKEIQKRLLLVPEKRQRRKENLAHLNDFVIDRPCYFFDALTLEWRKATVVSVSPESVEVCYYDDVEPLYK</sequence>
<comment type="similarity">
    <text evidence="2 7">Belongs to the PRP38 family.</text>
</comment>
<evidence type="ECO:0000256" key="5">
    <source>
        <dbReference type="ARBA" id="ARBA00023187"/>
    </source>
</evidence>
<dbReference type="GO" id="GO:0005681">
    <property type="term" value="C:spliceosomal complex"/>
    <property type="evidence" value="ECO:0007669"/>
    <property type="project" value="UniProtKB-KW"/>
</dbReference>
<evidence type="ECO:0000256" key="1">
    <source>
        <dbReference type="ARBA" id="ARBA00004123"/>
    </source>
</evidence>
<protein>
    <recommendedName>
        <fullName evidence="7">Pre-mRNA-splicing factor 38</fullName>
    </recommendedName>
</protein>
<accession>A0A7S3J9F2</accession>
<comment type="subcellular location">
    <subcellularLocation>
        <location evidence="1 7">Nucleus</location>
    </subcellularLocation>
</comment>
<dbReference type="AlphaFoldDB" id="A0A7S3J9F2"/>
<keyword evidence="5 7" id="KW-0508">mRNA splicing</keyword>
<dbReference type="Pfam" id="PF03371">
    <property type="entry name" value="PRP38"/>
    <property type="match status" value="1"/>
</dbReference>
<keyword evidence="4 7" id="KW-0747">Spliceosome</keyword>
<evidence type="ECO:0000256" key="6">
    <source>
        <dbReference type="ARBA" id="ARBA00023242"/>
    </source>
</evidence>
<organism evidence="8">
    <name type="scientific">Euplotes harpa</name>
    <dbReference type="NCBI Taxonomy" id="151035"/>
    <lineage>
        <taxon>Eukaryota</taxon>
        <taxon>Sar</taxon>
        <taxon>Alveolata</taxon>
        <taxon>Ciliophora</taxon>
        <taxon>Intramacronucleata</taxon>
        <taxon>Spirotrichea</taxon>
        <taxon>Hypotrichia</taxon>
        <taxon>Euplotida</taxon>
        <taxon>Euplotidae</taxon>
        <taxon>Euplotes</taxon>
    </lineage>
</organism>
<dbReference type="GO" id="GO:0000398">
    <property type="term" value="P:mRNA splicing, via spliceosome"/>
    <property type="evidence" value="ECO:0007669"/>
    <property type="project" value="UniProtKB-UniRule"/>
</dbReference>
<evidence type="ECO:0000256" key="2">
    <source>
        <dbReference type="ARBA" id="ARBA00006164"/>
    </source>
</evidence>
<name>A0A7S3J9F2_9SPIT</name>
<evidence type="ECO:0000256" key="7">
    <source>
        <dbReference type="RuleBase" id="RU367025"/>
    </source>
</evidence>
<evidence type="ECO:0000256" key="4">
    <source>
        <dbReference type="ARBA" id="ARBA00022728"/>
    </source>
</evidence>
<gene>
    <name evidence="8" type="ORF">EHAR0213_LOCUS6000</name>
</gene>
<evidence type="ECO:0000313" key="8">
    <source>
        <dbReference type="EMBL" id="CAE0347090.1"/>
    </source>
</evidence>
<evidence type="ECO:0000256" key="3">
    <source>
        <dbReference type="ARBA" id="ARBA00022664"/>
    </source>
</evidence>
<dbReference type="InterPro" id="IPR005037">
    <property type="entry name" value="PRP38"/>
</dbReference>
<reference evidence="8" key="1">
    <citation type="submission" date="2021-01" db="EMBL/GenBank/DDBJ databases">
        <authorList>
            <person name="Corre E."/>
            <person name="Pelletier E."/>
            <person name="Niang G."/>
            <person name="Scheremetjew M."/>
            <person name="Finn R."/>
            <person name="Kale V."/>
            <person name="Holt S."/>
            <person name="Cochrane G."/>
            <person name="Meng A."/>
            <person name="Brown T."/>
            <person name="Cohen L."/>
        </authorList>
    </citation>
    <scope>NUCLEOTIDE SEQUENCE</scope>
    <source>
        <strain evidence="8">FSP1.4</strain>
    </source>
</reference>
<keyword evidence="3 7" id="KW-0507">mRNA processing</keyword>
<dbReference type="PANTHER" id="PTHR23142">
    <property type="entry name" value="PRE-MRNA-SPLICING FACTOR 38A-RELATED"/>
    <property type="match status" value="1"/>
</dbReference>